<protein>
    <recommendedName>
        <fullName evidence="3">Rhodopsin domain-containing protein</fullName>
    </recommendedName>
</protein>
<dbReference type="AlphaFoldDB" id="A0A5N6H1R9"/>
<feature type="region of interest" description="Disordered" evidence="1">
    <location>
        <begin position="282"/>
        <end position="309"/>
    </location>
</feature>
<evidence type="ECO:0000256" key="1">
    <source>
        <dbReference type="SAM" id="MobiDB-lite"/>
    </source>
</evidence>
<proteinExistence type="predicted"/>
<organism evidence="4">
    <name type="scientific">Aspergillus flavus</name>
    <dbReference type="NCBI Taxonomy" id="5059"/>
    <lineage>
        <taxon>Eukaryota</taxon>
        <taxon>Fungi</taxon>
        <taxon>Dikarya</taxon>
        <taxon>Ascomycota</taxon>
        <taxon>Pezizomycotina</taxon>
        <taxon>Eurotiomycetes</taxon>
        <taxon>Eurotiomycetidae</taxon>
        <taxon>Eurotiales</taxon>
        <taxon>Aspergillaceae</taxon>
        <taxon>Aspergillus</taxon>
        <taxon>Aspergillus subgen. Circumdati</taxon>
    </lineage>
</organism>
<sequence>MGRFTYTWKPAVNVLTWFLMVTAILSVFARLGTKYWIFRRWTTDDYLSIASMVTCAAQSLAVSLATANGYGDRYDTLSETNIEHIMKSQYAATIFFILSMCFSKLALVHFIRSVTPAASDRRIASGLEALITLWAVTGVITSAFQCRPPQTWNYLSGQCFNIKAWWDYIGLTNILTDGAIIAYAILIITRIQARLKKKVTLSTVFGLRIFVILAIIGQLVYANRTIDSSDQISDTWPLAICTQLTQCLSVVTACSPQFKPFMDSLRSTGLRVDAITRHDTSHIGYNHSSPPVKSQSHSQDQSGAEVHELTSIGRNKSYRHTTTIITAKRDSDAGSDSSEAHIIREVRTWAVTASPRSSFRESSY</sequence>
<feature type="transmembrane region" description="Helical" evidence="2">
    <location>
        <begin position="90"/>
        <end position="111"/>
    </location>
</feature>
<feature type="transmembrane region" description="Helical" evidence="2">
    <location>
        <begin position="123"/>
        <end position="145"/>
    </location>
</feature>
<name>A0A5N6H1R9_ASPFL</name>
<dbReference type="EMBL" id="ML734582">
    <property type="protein sequence ID" value="KAB8248158.1"/>
    <property type="molecule type" value="Genomic_DNA"/>
</dbReference>
<keyword evidence="2" id="KW-0472">Membrane</keyword>
<dbReference type="InterPro" id="IPR049326">
    <property type="entry name" value="Rhodopsin_dom_fungi"/>
</dbReference>
<evidence type="ECO:0000313" key="4">
    <source>
        <dbReference type="EMBL" id="KAB8248158.1"/>
    </source>
</evidence>
<keyword evidence="2" id="KW-1133">Transmembrane helix</keyword>
<evidence type="ECO:0000259" key="3">
    <source>
        <dbReference type="Pfam" id="PF20684"/>
    </source>
</evidence>
<dbReference type="PANTHER" id="PTHR38794:SF1">
    <property type="entry name" value="INTEGRAL MEMBRANE PROTEIN"/>
    <property type="match status" value="1"/>
</dbReference>
<dbReference type="PANTHER" id="PTHR38794">
    <property type="entry name" value="INTEGRAL MEMBRANE PROTEIN"/>
    <property type="match status" value="1"/>
</dbReference>
<feature type="domain" description="Rhodopsin" evidence="3">
    <location>
        <begin position="29"/>
        <end position="262"/>
    </location>
</feature>
<keyword evidence="2" id="KW-0812">Transmembrane</keyword>
<feature type="transmembrane region" description="Helical" evidence="2">
    <location>
        <begin position="165"/>
        <end position="187"/>
    </location>
</feature>
<feature type="transmembrane region" description="Helical" evidence="2">
    <location>
        <begin position="199"/>
        <end position="221"/>
    </location>
</feature>
<feature type="transmembrane region" description="Helical" evidence="2">
    <location>
        <begin position="45"/>
        <end position="70"/>
    </location>
</feature>
<reference evidence="4" key="1">
    <citation type="submission" date="2019-04" db="EMBL/GenBank/DDBJ databases">
        <title>Friends and foes A comparative genomics study of 23 Aspergillus species from section Flavi.</title>
        <authorList>
            <consortium name="DOE Joint Genome Institute"/>
            <person name="Kjaerbolling I."/>
            <person name="Vesth T."/>
            <person name="Frisvad J.C."/>
            <person name="Nybo J.L."/>
            <person name="Theobald S."/>
            <person name="Kildgaard S."/>
            <person name="Isbrandt T."/>
            <person name="Kuo A."/>
            <person name="Sato A."/>
            <person name="Lyhne E.K."/>
            <person name="Kogle M.E."/>
            <person name="Wiebenga A."/>
            <person name="Kun R.S."/>
            <person name="Lubbers R.J."/>
            <person name="Makela M.R."/>
            <person name="Barry K."/>
            <person name="Chovatia M."/>
            <person name="Clum A."/>
            <person name="Daum C."/>
            <person name="Haridas S."/>
            <person name="He G."/>
            <person name="LaButti K."/>
            <person name="Lipzen A."/>
            <person name="Mondo S."/>
            <person name="Riley R."/>
            <person name="Salamov A."/>
            <person name="Simmons B.A."/>
            <person name="Magnuson J.K."/>
            <person name="Henrissat B."/>
            <person name="Mortensen U.H."/>
            <person name="Larsen T.O."/>
            <person name="Devries R.P."/>
            <person name="Grigoriev I.V."/>
            <person name="Machida M."/>
            <person name="Baker S.E."/>
            <person name="Andersen M.R."/>
        </authorList>
    </citation>
    <scope>NUCLEOTIDE SEQUENCE [LARGE SCALE GENOMIC DNA]</scope>
    <source>
        <strain evidence="4">CBS 121.62</strain>
    </source>
</reference>
<dbReference type="Proteomes" id="UP000325434">
    <property type="component" value="Unassembled WGS sequence"/>
</dbReference>
<dbReference type="Pfam" id="PF20684">
    <property type="entry name" value="Fung_rhodopsin"/>
    <property type="match status" value="1"/>
</dbReference>
<accession>A0A5N6H1R9</accession>
<dbReference type="VEuPathDB" id="FungiDB:AFLA_008974"/>
<feature type="compositionally biased region" description="Polar residues" evidence="1">
    <location>
        <begin position="286"/>
        <end position="302"/>
    </location>
</feature>
<feature type="transmembrane region" description="Helical" evidence="2">
    <location>
        <begin position="14"/>
        <end position="33"/>
    </location>
</feature>
<gene>
    <name evidence="4" type="ORF">BDV35DRAFT_174795</name>
</gene>
<dbReference type="VEuPathDB" id="FungiDB:F9C07_1758580"/>
<evidence type="ECO:0000256" key="2">
    <source>
        <dbReference type="SAM" id="Phobius"/>
    </source>
</evidence>